<sequence>MPTSPSSSVQEARKTIAERLREIRLDAGLTGRELAFRCGWHPSKSSRIENLKTLPSDADLRAWCTACGVEDQAADLIAASRTASSMYMEWRRMQRTGLRRLQESYVSLYERTKLFRVYSSHVVPGLLQTPEYATALLTAITDFRHLPNDVEEAVTARMARSRVIREGDHRFSILLEEGILRYRIGDVATMAGQLDHLLTVMSLPRVSLGVIPFTAQRRMWTIEPFMIFDEEQAGVELLTADVMLSAPNDTRLYGRAFAELQRQAVYGAKVRPLITAAVRSLG</sequence>
<dbReference type="PATRIC" id="fig|1678637.3.peg.3279"/>
<organism evidence="2 3">
    <name type="scientific">Streptomyces caatingaensis</name>
    <dbReference type="NCBI Taxonomy" id="1678637"/>
    <lineage>
        <taxon>Bacteria</taxon>
        <taxon>Bacillati</taxon>
        <taxon>Actinomycetota</taxon>
        <taxon>Actinomycetes</taxon>
        <taxon>Kitasatosporales</taxon>
        <taxon>Streptomycetaceae</taxon>
        <taxon>Streptomyces</taxon>
    </lineage>
</organism>
<feature type="domain" description="HTH cro/C1-type" evidence="1">
    <location>
        <begin position="20"/>
        <end position="76"/>
    </location>
</feature>
<evidence type="ECO:0000313" key="2">
    <source>
        <dbReference type="EMBL" id="KNB51683.1"/>
    </source>
</evidence>
<gene>
    <name evidence="2" type="ORF">AC230_15205</name>
</gene>
<dbReference type="Pfam" id="PF13560">
    <property type="entry name" value="HTH_31"/>
    <property type="match status" value="1"/>
</dbReference>
<dbReference type="GO" id="GO:0003677">
    <property type="term" value="F:DNA binding"/>
    <property type="evidence" value="ECO:0007669"/>
    <property type="project" value="InterPro"/>
</dbReference>
<dbReference type="CDD" id="cd00093">
    <property type="entry name" value="HTH_XRE"/>
    <property type="match status" value="1"/>
</dbReference>
<dbReference type="InterPro" id="IPR043917">
    <property type="entry name" value="DUF5753"/>
</dbReference>
<dbReference type="AlphaFoldDB" id="A0A0K9XEP7"/>
<dbReference type="InterPro" id="IPR001387">
    <property type="entry name" value="Cro/C1-type_HTH"/>
</dbReference>
<dbReference type="SMART" id="SM00530">
    <property type="entry name" value="HTH_XRE"/>
    <property type="match status" value="1"/>
</dbReference>
<reference evidence="3" key="1">
    <citation type="submission" date="2015-07" db="EMBL/GenBank/DDBJ databases">
        <title>Draft genome sequence of Streptomyces sp. CMAA 1322, a bacterium isolated from Caatinga biome, from dry forest semiarid of Brazil.</title>
        <authorList>
            <person name="Santos S.N."/>
            <person name="Gacesa R."/>
            <person name="Taketani R.G."/>
            <person name="Long P.F."/>
            <person name="Melo I.S."/>
        </authorList>
    </citation>
    <scope>NUCLEOTIDE SEQUENCE [LARGE SCALE GENOMIC DNA]</scope>
    <source>
        <strain evidence="3">CMAA 1322</strain>
    </source>
</reference>
<evidence type="ECO:0000259" key="1">
    <source>
        <dbReference type="PROSITE" id="PS50943"/>
    </source>
</evidence>
<dbReference type="RefSeq" id="WP_049716693.1">
    <property type="nucleotide sequence ID" value="NZ_LFXA01000009.1"/>
</dbReference>
<comment type="caution">
    <text evidence="2">The sequence shown here is derived from an EMBL/GenBank/DDBJ whole genome shotgun (WGS) entry which is preliminary data.</text>
</comment>
<evidence type="ECO:0000313" key="3">
    <source>
        <dbReference type="Proteomes" id="UP000037288"/>
    </source>
</evidence>
<dbReference type="EMBL" id="LFXA01000009">
    <property type="protein sequence ID" value="KNB51683.1"/>
    <property type="molecule type" value="Genomic_DNA"/>
</dbReference>
<dbReference type="STRING" id="1678637.AC230_15205"/>
<accession>A0A0K9XEP7</accession>
<dbReference type="SUPFAM" id="SSF47413">
    <property type="entry name" value="lambda repressor-like DNA-binding domains"/>
    <property type="match status" value="1"/>
</dbReference>
<dbReference type="Proteomes" id="UP000037288">
    <property type="component" value="Unassembled WGS sequence"/>
</dbReference>
<name>A0A0K9XEP7_9ACTN</name>
<dbReference type="InterPro" id="IPR010982">
    <property type="entry name" value="Lambda_DNA-bd_dom_sf"/>
</dbReference>
<proteinExistence type="predicted"/>
<dbReference type="OrthoDB" id="4966777at2"/>
<dbReference type="PROSITE" id="PS50943">
    <property type="entry name" value="HTH_CROC1"/>
    <property type="match status" value="1"/>
</dbReference>
<dbReference type="Gene3D" id="1.10.260.40">
    <property type="entry name" value="lambda repressor-like DNA-binding domains"/>
    <property type="match status" value="1"/>
</dbReference>
<keyword evidence="3" id="KW-1185">Reference proteome</keyword>
<protein>
    <submittedName>
        <fullName evidence="2">XRE family transcriptional regulator</fullName>
    </submittedName>
</protein>
<dbReference type="Pfam" id="PF19054">
    <property type="entry name" value="DUF5753"/>
    <property type="match status" value="1"/>
</dbReference>